<dbReference type="CDD" id="cd12091">
    <property type="entry name" value="FANCM_ID"/>
    <property type="match status" value="1"/>
</dbReference>
<evidence type="ECO:0000313" key="12">
    <source>
        <dbReference type="Proteomes" id="UP001150062"/>
    </source>
</evidence>
<dbReference type="PANTHER" id="PTHR14025:SF20">
    <property type="entry name" value="FANCONI ANEMIA GROUP M PROTEIN"/>
    <property type="match status" value="1"/>
</dbReference>
<organism evidence="11 12">
    <name type="scientific">Anaeramoeba flamelloides</name>
    <dbReference type="NCBI Taxonomy" id="1746091"/>
    <lineage>
        <taxon>Eukaryota</taxon>
        <taxon>Metamonada</taxon>
        <taxon>Anaeramoebidae</taxon>
        <taxon>Anaeramoeba</taxon>
    </lineage>
</organism>
<sequence>MYSPIGYQTQTLPNPFQNCLSVKNYGFQTALSMKNSSIATPRSKTSKQPIVDCSNQISQKESFTKPFLTSPHTPPNNKVHSSISQLTTTTMTPQNCSKQQTQSLHHNLDCSINQPQQNPSSQLLHPNMNNLQQSQNLNDQQITQFNTNEKETNQLHKQQEQQQNKVQTNSSNQLSNNHFLSPVNNNNYNPKHQLFLTPQPKQFPPNNFSLAQKTQFFTPPRTIPKSSTFQQNRFSTKNFQQQQQQQQQQLPQQQLQTQPKLFSNLFNSSPHVNTIPKQFINYQQPRPQFQQQNRYNQQPQYRSFQQQRFQNRSQRKYPVTNIFPPKLGSYKDKNLPKIDQEKAQTWIYPTNEKFEMREYQLNISKTALFNNTLVVLPTGLGKTFIAAVIMYNFYRWFPTGKIIFMAPTKPLVEQQLSAVSETVNISKEDSCVVTGKIVSKKRQILWDNKRVFYGTPQTIYNDLRNDRCHASQIVCLVIDEAHKASGNYDYTKVVRHLLLHTDQFRVLGLTATPGERRQQIQHVIGNLLIAKLEFRSDENNSLNPDNVTQYLKSREIVELTISLRKSKAIREIRSLFKPFLRECLLDLYSKNLFKVRDPERVSSGALVMANLEFSKKRRNLCGQGNSNDDYNRCKDQLLLGISLFYGYERLKQYGIIPFYKYLDQKFVKCSTETKISTNSSIEKFRTSANFQKLTKKLAELIKNKNEIHPKLSKLKSIVADHFSNNVNKDTRVMIFSIFRDSVSDITQALLNVPNVKAMPFVGQSSRGSQKGYSQKHQKLILNAFKNGGYNTLVATCIGEEGLDIGEVDLIICYDVPSDPRRSIQRYGRTGRKRNGKVVVLLTEGLERNKYFKKKRARKSNFQTIINQSNYIFYDQNPRIIPINVNPQLRKENISKSKKEKSHAQTPKNYLNFNNFIYNVDNDNTISNNVEKNNINCNNNIIIKNKINNNYNYITNINNYSNNNNNNNNNNNEIITILDNDDINESITIPSKRKKQLRKNKKENFLSQINQENLNNNFKVNQNEQLPQLSLTKYIKKQKDMCSTFSVGNSTKTKIMCSILNDSPNDKNQSINENGIITIIEEEEKIDIKKKKKRKKKKSRKTKRKRKTKTKGKRKGKRKERKKIKKKNKHIDLNSFLYSTNPEENLFEIKNPSDPIQTNHSNNIFSDKFKNTKIKNNLNNNKKEKKMNNPNSSQKNTNNSLKPQTKNDLMKIQNKNQKTDLTDDFGFCDFDDEFFDVFEDFEKMENKEEINLPLKKINTEINNNLLNQKTKSEVIFSQKKEKQPKKKIKNNLQQKKKHDISKYIVTRKQQSTDFQNHFLFPTSNQNNIEKSITSFRDLMKLDPDYKPNNSFITQKSNILVNQKQQQQQKQNQQLPLLSQPFQKNNQKLFQSKYQSFSQTQPNNFNNNCSQINFNHQRQRIQKQFSQSQIIHK</sequence>
<keyword evidence="7" id="KW-0539">Nucleus</keyword>
<proteinExistence type="inferred from homology"/>
<keyword evidence="4" id="KW-0378">Hydrolase</keyword>
<evidence type="ECO:0000256" key="1">
    <source>
        <dbReference type="ARBA" id="ARBA00004123"/>
    </source>
</evidence>
<feature type="region of interest" description="Disordered" evidence="8">
    <location>
        <begin position="1088"/>
        <end position="1135"/>
    </location>
</feature>
<evidence type="ECO:0000256" key="5">
    <source>
        <dbReference type="ARBA" id="ARBA00022806"/>
    </source>
</evidence>
<dbReference type="InterPro" id="IPR014001">
    <property type="entry name" value="Helicase_ATP-bd"/>
</dbReference>
<evidence type="ECO:0000256" key="8">
    <source>
        <dbReference type="SAM" id="MobiDB-lite"/>
    </source>
</evidence>
<gene>
    <name evidence="11" type="ORF">M0813_13496</name>
</gene>
<dbReference type="Pfam" id="PF00271">
    <property type="entry name" value="Helicase_C"/>
    <property type="match status" value="1"/>
</dbReference>
<evidence type="ECO:0000256" key="3">
    <source>
        <dbReference type="ARBA" id="ARBA00022741"/>
    </source>
</evidence>
<feature type="region of interest" description="Disordered" evidence="8">
    <location>
        <begin position="1147"/>
        <end position="1204"/>
    </location>
</feature>
<accession>A0ABQ8Z880</accession>
<evidence type="ECO:0000256" key="6">
    <source>
        <dbReference type="ARBA" id="ARBA00022840"/>
    </source>
</evidence>
<dbReference type="SMART" id="SM00487">
    <property type="entry name" value="DEXDc"/>
    <property type="match status" value="1"/>
</dbReference>
<feature type="compositionally biased region" description="Basic residues" evidence="8">
    <location>
        <begin position="1088"/>
        <end position="1128"/>
    </location>
</feature>
<dbReference type="PROSITE" id="PS51192">
    <property type="entry name" value="HELICASE_ATP_BIND_1"/>
    <property type="match status" value="1"/>
</dbReference>
<dbReference type="CDD" id="cd18033">
    <property type="entry name" value="DEXDc_FANCM"/>
    <property type="match status" value="1"/>
</dbReference>
<dbReference type="PANTHER" id="PTHR14025">
    <property type="entry name" value="FANCONI ANEMIA GROUP M FANCM FAMILY MEMBER"/>
    <property type="match status" value="1"/>
</dbReference>
<name>A0ABQ8Z880_9EUKA</name>
<evidence type="ECO:0000259" key="10">
    <source>
        <dbReference type="PROSITE" id="PS51194"/>
    </source>
</evidence>
<protein>
    <submittedName>
        <fullName evidence="11">Fanconi anemia group m protein</fullName>
    </submittedName>
</protein>
<feature type="domain" description="Helicase ATP-binding" evidence="9">
    <location>
        <begin position="363"/>
        <end position="531"/>
    </location>
</feature>
<keyword evidence="5" id="KW-0347">Helicase</keyword>
<keyword evidence="12" id="KW-1185">Reference proteome</keyword>
<keyword evidence="3" id="KW-0547">Nucleotide-binding</keyword>
<comment type="caution">
    <text evidence="11">The sequence shown here is derived from an EMBL/GenBank/DDBJ whole genome shotgun (WGS) entry which is preliminary data.</text>
</comment>
<keyword evidence="6" id="KW-0067">ATP-binding</keyword>
<dbReference type="SUPFAM" id="SSF52540">
    <property type="entry name" value="P-loop containing nucleoside triphosphate hydrolases"/>
    <property type="match status" value="1"/>
</dbReference>
<dbReference type="InterPro" id="IPR027417">
    <property type="entry name" value="P-loop_NTPase"/>
</dbReference>
<feature type="compositionally biased region" description="Polar residues" evidence="8">
    <location>
        <begin position="1153"/>
        <end position="1164"/>
    </location>
</feature>
<comment type="subcellular location">
    <subcellularLocation>
        <location evidence="1">Nucleus</location>
    </subcellularLocation>
</comment>
<dbReference type="Gene3D" id="3.40.50.300">
    <property type="entry name" value="P-loop containing nucleotide triphosphate hydrolases"/>
    <property type="match status" value="2"/>
</dbReference>
<feature type="region of interest" description="Disordered" evidence="8">
    <location>
        <begin position="151"/>
        <end position="206"/>
    </location>
</feature>
<dbReference type="CDD" id="cd18801">
    <property type="entry name" value="SF2_C_FANCM_Hef"/>
    <property type="match status" value="1"/>
</dbReference>
<dbReference type="InterPro" id="IPR044749">
    <property type="entry name" value="FANCM_DEXDc"/>
</dbReference>
<dbReference type="Proteomes" id="UP001150062">
    <property type="component" value="Unassembled WGS sequence"/>
</dbReference>
<dbReference type="InterPro" id="IPR006935">
    <property type="entry name" value="Helicase/UvrB_N"/>
</dbReference>
<evidence type="ECO:0000259" key="9">
    <source>
        <dbReference type="PROSITE" id="PS51192"/>
    </source>
</evidence>
<dbReference type="PROSITE" id="PS51194">
    <property type="entry name" value="HELICASE_CTER"/>
    <property type="match status" value="1"/>
</dbReference>
<evidence type="ECO:0000313" key="11">
    <source>
        <dbReference type="EMBL" id="KAJ6253001.1"/>
    </source>
</evidence>
<evidence type="ECO:0000256" key="4">
    <source>
        <dbReference type="ARBA" id="ARBA00022801"/>
    </source>
</evidence>
<evidence type="ECO:0000256" key="2">
    <source>
        <dbReference type="ARBA" id="ARBA00009889"/>
    </source>
</evidence>
<dbReference type="EMBL" id="JAOAOG010000035">
    <property type="protein sequence ID" value="KAJ6253001.1"/>
    <property type="molecule type" value="Genomic_DNA"/>
</dbReference>
<feature type="compositionally biased region" description="Polar residues" evidence="8">
    <location>
        <begin position="169"/>
        <end position="190"/>
    </location>
</feature>
<dbReference type="Pfam" id="PF04851">
    <property type="entry name" value="ResIII"/>
    <property type="match status" value="1"/>
</dbReference>
<feature type="domain" description="Helicase C-terminal" evidence="10">
    <location>
        <begin position="713"/>
        <end position="872"/>
    </location>
</feature>
<comment type="similarity">
    <text evidence="2">Belongs to the DEAD box helicase family. DEAH subfamily. FANCM sub-subfamily.</text>
</comment>
<dbReference type="InterPro" id="IPR001650">
    <property type="entry name" value="Helicase_C-like"/>
</dbReference>
<reference evidence="11" key="1">
    <citation type="submission" date="2022-08" db="EMBL/GenBank/DDBJ databases">
        <title>Novel sulfate-reducing endosymbionts in the free-living metamonad Anaeramoeba.</title>
        <authorList>
            <person name="Jerlstrom-Hultqvist J."/>
            <person name="Cepicka I."/>
            <person name="Gallot-Lavallee L."/>
            <person name="Salas-Leiva D."/>
            <person name="Curtis B.A."/>
            <person name="Zahonova K."/>
            <person name="Pipaliya S."/>
            <person name="Dacks J."/>
            <person name="Roger A.J."/>
        </authorList>
    </citation>
    <scope>NUCLEOTIDE SEQUENCE</scope>
    <source>
        <strain evidence="11">Schooner1</strain>
    </source>
</reference>
<dbReference type="InterPro" id="IPR039686">
    <property type="entry name" value="FANCM/Mph1-like_ID"/>
</dbReference>
<evidence type="ECO:0000256" key="7">
    <source>
        <dbReference type="ARBA" id="ARBA00023242"/>
    </source>
</evidence>
<feature type="compositionally biased region" description="Low complexity" evidence="8">
    <location>
        <begin position="1187"/>
        <end position="1199"/>
    </location>
</feature>
<dbReference type="SMART" id="SM00490">
    <property type="entry name" value="HELICc"/>
    <property type="match status" value="1"/>
</dbReference>